<dbReference type="InterPro" id="IPR036388">
    <property type="entry name" value="WH-like_DNA-bd_sf"/>
</dbReference>
<keyword evidence="1" id="KW-0805">Transcription regulation</keyword>
<evidence type="ECO:0000256" key="1">
    <source>
        <dbReference type="ARBA" id="ARBA00023015"/>
    </source>
</evidence>
<dbReference type="InterPro" id="IPR000835">
    <property type="entry name" value="HTH_MarR-typ"/>
</dbReference>
<reference evidence="5 6" key="1">
    <citation type="journal article" date="2015" name="Int. J. Syst. Evol. Microbiol.">
        <title>Revisiting Corynebacterium glyciniphilum (ex Kubota et al., 1972) sp. nov., nom. rev., isolated from putrefied banana.</title>
        <authorList>
            <person name="Al-Dilaimi A."/>
            <person name="Bednarz H."/>
            <person name="Lomker A."/>
            <person name="Niehaus K."/>
            <person name="Kalinowski J."/>
            <person name="Ruckert C."/>
        </authorList>
    </citation>
    <scope>NUCLEOTIDE SEQUENCE [LARGE SCALE GENOMIC DNA]</scope>
    <source>
        <strain evidence="5">AJ 3170</strain>
    </source>
</reference>
<evidence type="ECO:0000259" key="4">
    <source>
        <dbReference type="PROSITE" id="PS50995"/>
    </source>
</evidence>
<accession>X5DQL4</accession>
<keyword evidence="6" id="KW-1185">Reference proteome</keyword>
<protein>
    <submittedName>
        <fullName evidence="5">Transcriptional regulator, MarR-family</fullName>
    </submittedName>
</protein>
<dbReference type="AlphaFoldDB" id="X5DQL4"/>
<dbReference type="eggNOG" id="COG1846">
    <property type="taxonomic scope" value="Bacteria"/>
</dbReference>
<dbReference type="PRINTS" id="PR00598">
    <property type="entry name" value="HTHMARR"/>
</dbReference>
<dbReference type="PROSITE" id="PS50995">
    <property type="entry name" value="HTH_MARR_2"/>
    <property type="match status" value="1"/>
</dbReference>
<evidence type="ECO:0000313" key="6">
    <source>
        <dbReference type="Proteomes" id="UP000023703"/>
    </source>
</evidence>
<dbReference type="PANTHER" id="PTHR42756:SF1">
    <property type="entry name" value="TRANSCRIPTIONAL REPRESSOR OF EMRAB OPERON"/>
    <property type="match status" value="1"/>
</dbReference>
<dbReference type="RefSeq" id="WP_038547220.1">
    <property type="nucleotide sequence ID" value="NZ_CP006842.1"/>
</dbReference>
<evidence type="ECO:0000256" key="2">
    <source>
        <dbReference type="ARBA" id="ARBA00023125"/>
    </source>
</evidence>
<dbReference type="PANTHER" id="PTHR42756">
    <property type="entry name" value="TRANSCRIPTIONAL REGULATOR, MARR"/>
    <property type="match status" value="1"/>
</dbReference>
<evidence type="ECO:0000256" key="3">
    <source>
        <dbReference type="ARBA" id="ARBA00023163"/>
    </source>
</evidence>
<dbReference type="Gene3D" id="1.10.10.10">
    <property type="entry name" value="Winged helix-like DNA-binding domain superfamily/Winged helix DNA-binding domain"/>
    <property type="match status" value="1"/>
</dbReference>
<dbReference type="EMBL" id="CP006842">
    <property type="protein sequence ID" value="AHW63574.1"/>
    <property type="molecule type" value="Genomic_DNA"/>
</dbReference>
<dbReference type="SMART" id="SM00347">
    <property type="entry name" value="HTH_MARR"/>
    <property type="match status" value="1"/>
</dbReference>
<gene>
    <name evidence="5" type="ORF">CGLY_05630</name>
</gene>
<dbReference type="KEGG" id="cgy:CGLY_05630"/>
<evidence type="ECO:0000313" key="5">
    <source>
        <dbReference type="EMBL" id="AHW63574.1"/>
    </source>
</evidence>
<organism evidence="5 6">
    <name type="scientific">Corynebacterium glyciniphilum AJ 3170</name>
    <dbReference type="NCBI Taxonomy" id="1404245"/>
    <lineage>
        <taxon>Bacteria</taxon>
        <taxon>Bacillati</taxon>
        <taxon>Actinomycetota</taxon>
        <taxon>Actinomycetes</taxon>
        <taxon>Mycobacteriales</taxon>
        <taxon>Corynebacteriaceae</taxon>
        <taxon>Corynebacterium</taxon>
    </lineage>
</organism>
<name>X5DQL4_9CORY</name>
<dbReference type="SUPFAM" id="SSF46785">
    <property type="entry name" value="Winged helix' DNA-binding domain"/>
    <property type="match status" value="1"/>
</dbReference>
<dbReference type="Pfam" id="PF12802">
    <property type="entry name" value="MarR_2"/>
    <property type="match status" value="1"/>
</dbReference>
<sequence>MADIPDPDFCLPLPRHGGDEFAEDLDARVGSHIKQAEQAMMAAKTAALRPLGLTVPQYAVLMSLHYVPGQSSAQLARVAAVTPQTMGTILDKLEKRGLIERTPSAIHRRVLVTTLTQDGAELVLQADDLARGIEERLGRAFSDPERRQLRALLQRATSTLRGETPEVQPHG</sequence>
<keyword evidence="2" id="KW-0238">DNA-binding</keyword>
<dbReference type="InterPro" id="IPR036390">
    <property type="entry name" value="WH_DNA-bd_sf"/>
</dbReference>
<dbReference type="OrthoDB" id="3177763at2"/>
<keyword evidence="3" id="KW-0804">Transcription</keyword>
<dbReference type="GO" id="GO:0003700">
    <property type="term" value="F:DNA-binding transcription factor activity"/>
    <property type="evidence" value="ECO:0007669"/>
    <property type="project" value="InterPro"/>
</dbReference>
<dbReference type="STRING" id="1404245.CGLY_05630"/>
<proteinExistence type="predicted"/>
<dbReference type="GO" id="GO:0003677">
    <property type="term" value="F:DNA binding"/>
    <property type="evidence" value="ECO:0007669"/>
    <property type="project" value="UniProtKB-KW"/>
</dbReference>
<dbReference type="HOGENOM" id="CLU_083287_4_4_11"/>
<dbReference type="Proteomes" id="UP000023703">
    <property type="component" value="Chromosome"/>
</dbReference>
<feature type="domain" description="HTH marR-type" evidence="4">
    <location>
        <begin position="26"/>
        <end position="158"/>
    </location>
</feature>